<evidence type="ECO:0000256" key="8">
    <source>
        <dbReference type="ARBA" id="ARBA00023163"/>
    </source>
</evidence>
<evidence type="ECO:0000259" key="11">
    <source>
        <dbReference type="PROSITE" id="PS01124"/>
    </source>
</evidence>
<dbReference type="InterPro" id="IPR011006">
    <property type="entry name" value="CheY-like_superfamily"/>
</dbReference>
<dbReference type="InterPro" id="IPR009057">
    <property type="entry name" value="Homeodomain-like_sf"/>
</dbReference>
<name>A0A7G5N355_9FIRM</name>
<dbReference type="EMBL" id="CP039126">
    <property type="protein sequence ID" value="QMW81298.1"/>
    <property type="molecule type" value="Genomic_DNA"/>
</dbReference>
<dbReference type="InterPro" id="IPR051552">
    <property type="entry name" value="HptR"/>
</dbReference>
<keyword evidence="3" id="KW-0963">Cytoplasm</keyword>
<organism evidence="13 14">
    <name type="scientific">Blautia producta</name>
    <dbReference type="NCBI Taxonomy" id="33035"/>
    <lineage>
        <taxon>Bacteria</taxon>
        <taxon>Bacillati</taxon>
        <taxon>Bacillota</taxon>
        <taxon>Clostridia</taxon>
        <taxon>Lachnospirales</taxon>
        <taxon>Lachnospiraceae</taxon>
        <taxon>Blautia</taxon>
    </lineage>
</organism>
<dbReference type="InterPro" id="IPR020449">
    <property type="entry name" value="Tscrpt_reg_AraC-type_HTH"/>
</dbReference>
<dbReference type="InterPro" id="IPR001789">
    <property type="entry name" value="Sig_transdc_resp-reg_receiver"/>
</dbReference>
<dbReference type="PROSITE" id="PS50110">
    <property type="entry name" value="RESPONSE_REGULATORY"/>
    <property type="match status" value="1"/>
</dbReference>
<evidence type="ECO:0000256" key="5">
    <source>
        <dbReference type="ARBA" id="ARBA00023012"/>
    </source>
</evidence>
<sequence length="243" mass="27903">MKLLIADDEDTIRRGISKYIKLHTDRFDKIYEAENGQEAIDIILKYQPDILLLDVQMPLKNGLDVMKEAEKAGLHPVTIILSGYDEFKYAQQAMRYGAKEYLLKPTRAEEILACLNQLADEYVAGEKKDLLLEQGGLRNPIIETAADYIAEHYAENITLAEVAEKAGISACYLSSMFSQAMECGYVDYLNRVRISHACCYLEQNYLKTYEIAYKVGFRDEKYFSKVFKKIKGMSPKEYRGLKR</sequence>
<dbReference type="PANTHER" id="PTHR42713:SF3">
    <property type="entry name" value="TRANSCRIPTIONAL REGULATORY PROTEIN HPTR"/>
    <property type="match status" value="1"/>
</dbReference>
<comment type="subcellular location">
    <subcellularLocation>
        <location evidence="1">Cytoplasm</location>
    </subcellularLocation>
</comment>
<evidence type="ECO:0000313" key="14">
    <source>
        <dbReference type="Proteomes" id="UP000515789"/>
    </source>
</evidence>
<protein>
    <recommendedName>
        <fullName evidence="2">Stage 0 sporulation protein A homolog</fullName>
    </recommendedName>
</protein>
<dbReference type="RefSeq" id="WP_018593042.1">
    <property type="nucleotide sequence ID" value="NZ_AP031416.1"/>
</dbReference>
<dbReference type="SUPFAM" id="SSF52172">
    <property type="entry name" value="CheY-like"/>
    <property type="match status" value="1"/>
</dbReference>
<evidence type="ECO:0000259" key="12">
    <source>
        <dbReference type="PROSITE" id="PS50110"/>
    </source>
</evidence>
<dbReference type="Gene3D" id="1.10.10.60">
    <property type="entry name" value="Homeodomain-like"/>
    <property type="match status" value="2"/>
</dbReference>
<evidence type="ECO:0000256" key="10">
    <source>
        <dbReference type="PROSITE-ProRule" id="PRU00169"/>
    </source>
</evidence>
<feature type="domain" description="HTH araC/xylS-type" evidence="11">
    <location>
        <begin position="143"/>
        <end position="241"/>
    </location>
</feature>
<dbReference type="SUPFAM" id="SSF46689">
    <property type="entry name" value="Homeodomain-like"/>
    <property type="match status" value="2"/>
</dbReference>
<dbReference type="Pfam" id="PF00072">
    <property type="entry name" value="Response_reg"/>
    <property type="match status" value="1"/>
</dbReference>
<dbReference type="GO" id="GO:0003700">
    <property type="term" value="F:DNA-binding transcription factor activity"/>
    <property type="evidence" value="ECO:0007669"/>
    <property type="project" value="InterPro"/>
</dbReference>
<reference evidence="13 14" key="1">
    <citation type="submission" date="2019-04" db="EMBL/GenBank/DDBJ databases">
        <authorList>
            <person name="Schori C."/>
            <person name="Ahrens C."/>
        </authorList>
    </citation>
    <scope>NUCLEOTIDE SEQUENCE [LARGE SCALE GENOMIC DNA]</scope>
    <source>
        <strain evidence="13 14">DSM 2950</strain>
    </source>
</reference>
<comment type="function">
    <text evidence="9">May play the central regulatory role in sporulation. It may be an element of the effector pathway responsible for the activation of sporulation genes in response to nutritional stress. Spo0A may act in concert with spo0H (a sigma factor) to control the expression of some genes that are critical to the sporulation process.</text>
</comment>
<keyword evidence="5" id="KW-0902">Two-component regulatory system</keyword>
<feature type="domain" description="Response regulatory" evidence="12">
    <location>
        <begin position="2"/>
        <end position="119"/>
    </location>
</feature>
<dbReference type="SMART" id="SM00342">
    <property type="entry name" value="HTH_ARAC"/>
    <property type="match status" value="1"/>
</dbReference>
<dbReference type="CDD" id="cd17536">
    <property type="entry name" value="REC_YesN-like"/>
    <property type="match status" value="1"/>
</dbReference>
<keyword evidence="6" id="KW-0805">Transcription regulation</keyword>
<evidence type="ECO:0000256" key="6">
    <source>
        <dbReference type="ARBA" id="ARBA00023015"/>
    </source>
</evidence>
<evidence type="ECO:0000256" key="3">
    <source>
        <dbReference type="ARBA" id="ARBA00022490"/>
    </source>
</evidence>
<dbReference type="PRINTS" id="PR00032">
    <property type="entry name" value="HTHARAC"/>
</dbReference>
<dbReference type="GO" id="GO:0000160">
    <property type="term" value="P:phosphorelay signal transduction system"/>
    <property type="evidence" value="ECO:0007669"/>
    <property type="project" value="UniProtKB-KW"/>
</dbReference>
<dbReference type="PANTHER" id="PTHR42713">
    <property type="entry name" value="HISTIDINE KINASE-RELATED"/>
    <property type="match status" value="1"/>
</dbReference>
<dbReference type="Proteomes" id="UP000515789">
    <property type="component" value="Chromosome"/>
</dbReference>
<dbReference type="InterPro" id="IPR018060">
    <property type="entry name" value="HTH_AraC"/>
</dbReference>
<evidence type="ECO:0000313" key="13">
    <source>
        <dbReference type="EMBL" id="QMW81298.1"/>
    </source>
</evidence>
<dbReference type="GeneID" id="75052424"/>
<accession>A0A7G5N355</accession>
<evidence type="ECO:0000256" key="4">
    <source>
        <dbReference type="ARBA" id="ARBA00022553"/>
    </source>
</evidence>
<gene>
    <name evidence="13" type="ORF">E5259_04225</name>
</gene>
<keyword evidence="7" id="KW-0238">DNA-binding</keyword>
<dbReference type="Gene3D" id="3.40.50.2300">
    <property type="match status" value="1"/>
</dbReference>
<evidence type="ECO:0000256" key="9">
    <source>
        <dbReference type="ARBA" id="ARBA00024867"/>
    </source>
</evidence>
<evidence type="ECO:0000256" key="2">
    <source>
        <dbReference type="ARBA" id="ARBA00018672"/>
    </source>
</evidence>
<feature type="modified residue" description="4-aspartylphosphate" evidence="10">
    <location>
        <position position="54"/>
    </location>
</feature>
<dbReference type="Pfam" id="PF12833">
    <property type="entry name" value="HTH_18"/>
    <property type="match status" value="1"/>
</dbReference>
<dbReference type="AlphaFoldDB" id="A0A7G5N355"/>
<proteinExistence type="predicted"/>
<keyword evidence="4 10" id="KW-0597">Phosphoprotein</keyword>
<dbReference type="GO" id="GO:0043565">
    <property type="term" value="F:sequence-specific DNA binding"/>
    <property type="evidence" value="ECO:0007669"/>
    <property type="project" value="InterPro"/>
</dbReference>
<dbReference type="PROSITE" id="PS01124">
    <property type="entry name" value="HTH_ARAC_FAMILY_2"/>
    <property type="match status" value="1"/>
</dbReference>
<dbReference type="SMART" id="SM00448">
    <property type="entry name" value="REC"/>
    <property type="match status" value="1"/>
</dbReference>
<keyword evidence="8" id="KW-0804">Transcription</keyword>
<evidence type="ECO:0000256" key="1">
    <source>
        <dbReference type="ARBA" id="ARBA00004496"/>
    </source>
</evidence>
<dbReference type="GO" id="GO:0005737">
    <property type="term" value="C:cytoplasm"/>
    <property type="evidence" value="ECO:0007669"/>
    <property type="project" value="UniProtKB-SubCell"/>
</dbReference>
<evidence type="ECO:0000256" key="7">
    <source>
        <dbReference type="ARBA" id="ARBA00023125"/>
    </source>
</evidence>